<evidence type="ECO:0000313" key="1">
    <source>
        <dbReference type="EMBL" id="PAV30353.1"/>
    </source>
</evidence>
<accession>A0A2A2IGY5</accession>
<sequence length="85" mass="9797">MYTYICDLCGGSPSAKDRYALIFNDGKDKAQIRGHKDCIDQIEAQFAKVRQKIKKKSKGKTEKIVSVKEQFAAMEMELEDYRVEM</sequence>
<organism evidence="1 2">
    <name type="scientific">Virgibacillus profundi</name>
    <dbReference type="NCBI Taxonomy" id="2024555"/>
    <lineage>
        <taxon>Bacteria</taxon>
        <taxon>Bacillati</taxon>
        <taxon>Bacillota</taxon>
        <taxon>Bacilli</taxon>
        <taxon>Bacillales</taxon>
        <taxon>Bacillaceae</taxon>
        <taxon>Virgibacillus</taxon>
    </lineage>
</organism>
<dbReference type="AlphaFoldDB" id="A0A2A2IGY5"/>
<comment type="caution">
    <text evidence="1">The sequence shown here is derived from an EMBL/GenBank/DDBJ whole genome shotgun (WGS) entry which is preliminary data.</text>
</comment>
<reference evidence="1 2" key="1">
    <citation type="submission" date="2017-08" db="EMBL/GenBank/DDBJ databases">
        <title>Virgibacillus indicus sp. nov. and Virgibacillus profoundi sp. nov, two moderately halophilic bacteria isolated from marine sediment by using the Microfluidic Streak Plate.</title>
        <authorList>
            <person name="Xu B."/>
            <person name="Hu B."/>
            <person name="Wang J."/>
            <person name="Zhu Y."/>
            <person name="Huang L."/>
            <person name="Du W."/>
            <person name="Huang Y."/>
        </authorList>
    </citation>
    <scope>NUCLEOTIDE SEQUENCE [LARGE SCALE GENOMIC DNA]</scope>
    <source>
        <strain evidence="1 2">IO3-P3-H5</strain>
    </source>
</reference>
<dbReference type="Proteomes" id="UP000218887">
    <property type="component" value="Unassembled WGS sequence"/>
</dbReference>
<keyword evidence="2" id="KW-1185">Reference proteome</keyword>
<protein>
    <submittedName>
        <fullName evidence="1">Uncharacterized protein</fullName>
    </submittedName>
</protein>
<gene>
    <name evidence="1" type="ORF">CIL05_07735</name>
</gene>
<evidence type="ECO:0000313" key="2">
    <source>
        <dbReference type="Proteomes" id="UP000218887"/>
    </source>
</evidence>
<name>A0A2A2IGY5_9BACI</name>
<dbReference type="EMBL" id="NPOA01000004">
    <property type="protein sequence ID" value="PAV30353.1"/>
    <property type="molecule type" value="Genomic_DNA"/>
</dbReference>
<proteinExistence type="predicted"/>
<dbReference type="RefSeq" id="WP_095654955.1">
    <property type="nucleotide sequence ID" value="NZ_NPOA01000004.1"/>
</dbReference>